<dbReference type="EnsemblMetazoa" id="SMAR006907-RA">
    <property type="protein sequence ID" value="SMAR006907-PA"/>
    <property type="gene ID" value="SMAR006907"/>
</dbReference>
<proteinExistence type="predicted"/>
<evidence type="ECO:0000313" key="2">
    <source>
        <dbReference type="EnsemblMetazoa" id="SMAR006907-PA"/>
    </source>
</evidence>
<accession>T1J066</accession>
<dbReference type="Proteomes" id="UP000014500">
    <property type="component" value="Unassembled WGS sequence"/>
</dbReference>
<dbReference type="EMBL" id="JH431734">
    <property type="status" value="NOT_ANNOTATED_CDS"/>
    <property type="molecule type" value="Genomic_DNA"/>
</dbReference>
<organism evidence="2 3">
    <name type="scientific">Strigamia maritima</name>
    <name type="common">European centipede</name>
    <name type="synonym">Geophilus maritimus</name>
    <dbReference type="NCBI Taxonomy" id="126957"/>
    <lineage>
        <taxon>Eukaryota</taxon>
        <taxon>Metazoa</taxon>
        <taxon>Ecdysozoa</taxon>
        <taxon>Arthropoda</taxon>
        <taxon>Myriapoda</taxon>
        <taxon>Chilopoda</taxon>
        <taxon>Pleurostigmophora</taxon>
        <taxon>Geophilomorpha</taxon>
        <taxon>Linotaeniidae</taxon>
        <taxon>Strigamia</taxon>
    </lineage>
</organism>
<dbReference type="PANTHER" id="PTHR45632">
    <property type="entry name" value="LD33804P"/>
    <property type="match status" value="1"/>
</dbReference>
<reference evidence="3" key="1">
    <citation type="submission" date="2011-05" db="EMBL/GenBank/DDBJ databases">
        <authorList>
            <person name="Richards S.R."/>
            <person name="Qu J."/>
            <person name="Jiang H."/>
            <person name="Jhangiani S.N."/>
            <person name="Agravi P."/>
            <person name="Goodspeed R."/>
            <person name="Gross S."/>
            <person name="Mandapat C."/>
            <person name="Jackson L."/>
            <person name="Mathew T."/>
            <person name="Pu L."/>
            <person name="Thornton R."/>
            <person name="Saada N."/>
            <person name="Wilczek-Boney K.B."/>
            <person name="Lee S."/>
            <person name="Kovar C."/>
            <person name="Wu Y."/>
            <person name="Scherer S.E."/>
            <person name="Worley K.C."/>
            <person name="Muzny D.M."/>
            <person name="Gibbs R."/>
        </authorList>
    </citation>
    <scope>NUCLEOTIDE SEQUENCE</scope>
    <source>
        <strain evidence="3">Brora</strain>
    </source>
</reference>
<sequence length="276" mass="31659">MVGLLAATIADYTIDIMETLNFEMAAQTSQVRGRSFEINANENQQNLILTNLYNSRDDDLSEKVILECKDGRILAHKWILTAGSDYFRGMFNHGNIENSTNKASFLDITCEVMNIIIKFIYGQDIPTRPEITDALIRETLVAADKMQLNVLFNNYWILYTTSITLDNFLNIWQLAEMFNDEEMLKNIEIFVLHHMKQISETDVFSDITENQMTSLNDPMNTDKYGDFIVFYLTWSIKTSKTSLTTKRGLNFISNCGLENISDYSLRSLLSADVVKN</sequence>
<dbReference type="AlphaFoldDB" id="T1J066"/>
<dbReference type="SMART" id="SM00225">
    <property type="entry name" value="BTB"/>
    <property type="match status" value="1"/>
</dbReference>
<dbReference type="STRING" id="126957.T1J066"/>
<dbReference type="CDD" id="cd18186">
    <property type="entry name" value="BTB_POZ_ZBTB_KLHL-like"/>
    <property type="match status" value="1"/>
</dbReference>
<dbReference type="InterPro" id="IPR000210">
    <property type="entry name" value="BTB/POZ_dom"/>
</dbReference>
<protein>
    <recommendedName>
        <fullName evidence="1">BTB domain-containing protein</fullName>
    </recommendedName>
</protein>
<dbReference type="Pfam" id="PF00651">
    <property type="entry name" value="BTB"/>
    <property type="match status" value="1"/>
</dbReference>
<dbReference type="CDD" id="cd14733">
    <property type="entry name" value="BACK"/>
    <property type="match status" value="1"/>
</dbReference>
<evidence type="ECO:0000313" key="3">
    <source>
        <dbReference type="Proteomes" id="UP000014500"/>
    </source>
</evidence>
<reference evidence="2" key="2">
    <citation type="submission" date="2015-02" db="UniProtKB">
        <authorList>
            <consortium name="EnsemblMetazoa"/>
        </authorList>
    </citation>
    <scope>IDENTIFICATION</scope>
</reference>
<dbReference type="SUPFAM" id="SSF54695">
    <property type="entry name" value="POZ domain"/>
    <property type="match status" value="1"/>
</dbReference>
<dbReference type="Gene3D" id="1.25.40.420">
    <property type="match status" value="1"/>
</dbReference>
<dbReference type="Gene3D" id="3.30.710.10">
    <property type="entry name" value="Potassium Channel Kv1.1, Chain A"/>
    <property type="match status" value="1"/>
</dbReference>
<dbReference type="PhylomeDB" id="T1J066"/>
<dbReference type="HOGENOM" id="CLU_075661_0_0_1"/>
<keyword evidence="3" id="KW-1185">Reference proteome</keyword>
<feature type="domain" description="BTB" evidence="1">
    <location>
        <begin position="62"/>
        <end position="129"/>
    </location>
</feature>
<name>T1J066_STRMM</name>
<dbReference type="PROSITE" id="PS50097">
    <property type="entry name" value="BTB"/>
    <property type="match status" value="1"/>
</dbReference>
<dbReference type="eggNOG" id="KOG4441">
    <property type="taxonomic scope" value="Eukaryota"/>
</dbReference>
<evidence type="ECO:0000259" key="1">
    <source>
        <dbReference type="PROSITE" id="PS50097"/>
    </source>
</evidence>
<dbReference type="InterPro" id="IPR011333">
    <property type="entry name" value="SKP1/BTB/POZ_sf"/>
</dbReference>